<dbReference type="PIRSF" id="PIRSF001227">
    <property type="entry name" value="Pen_acylase"/>
    <property type="match status" value="1"/>
</dbReference>
<evidence type="ECO:0000256" key="4">
    <source>
        <dbReference type="PIRSR" id="PIRSR001227-1"/>
    </source>
</evidence>
<dbReference type="Pfam" id="PF01804">
    <property type="entry name" value="Penicil_amidase"/>
    <property type="match status" value="1"/>
</dbReference>
<keyword evidence="2" id="KW-0378">Hydrolase</keyword>
<dbReference type="PANTHER" id="PTHR34218">
    <property type="entry name" value="PEPTIDASE S45 PENICILLIN AMIDASE"/>
    <property type="match status" value="1"/>
</dbReference>
<organism evidence="6 7">
    <name type="scientific">Daejeonella lutea</name>
    <dbReference type="NCBI Taxonomy" id="572036"/>
    <lineage>
        <taxon>Bacteria</taxon>
        <taxon>Pseudomonadati</taxon>
        <taxon>Bacteroidota</taxon>
        <taxon>Sphingobacteriia</taxon>
        <taxon>Sphingobacteriales</taxon>
        <taxon>Sphingobacteriaceae</taxon>
        <taxon>Daejeonella</taxon>
    </lineage>
</organism>
<keyword evidence="7" id="KW-1185">Reference proteome</keyword>
<dbReference type="Gene3D" id="3.60.20.10">
    <property type="entry name" value="Glutamine Phosphoribosylpyrophosphate, subunit 1, domain 1"/>
    <property type="match status" value="1"/>
</dbReference>
<evidence type="ECO:0000256" key="5">
    <source>
        <dbReference type="PIRSR" id="PIRSR001227-2"/>
    </source>
</evidence>
<keyword evidence="5" id="KW-0479">Metal-binding</keyword>
<dbReference type="OrthoDB" id="9759796at2"/>
<dbReference type="Gene3D" id="1.10.1400.10">
    <property type="match status" value="1"/>
</dbReference>
<dbReference type="InterPro" id="IPR014395">
    <property type="entry name" value="Pen/GL7ACA/AHL_acylase"/>
</dbReference>
<feature type="binding site" evidence="5">
    <location>
        <position position="207"/>
    </location>
    <ligand>
        <name>Ca(2+)</name>
        <dbReference type="ChEBI" id="CHEBI:29108"/>
    </ligand>
</feature>
<dbReference type="RefSeq" id="WP_079703819.1">
    <property type="nucleotide sequence ID" value="NZ_FUYR01000005.1"/>
</dbReference>
<evidence type="ECO:0000256" key="3">
    <source>
        <dbReference type="ARBA" id="ARBA00023145"/>
    </source>
</evidence>
<reference evidence="7" key="1">
    <citation type="submission" date="2017-02" db="EMBL/GenBank/DDBJ databases">
        <authorList>
            <person name="Varghese N."/>
            <person name="Submissions S."/>
        </authorList>
    </citation>
    <scope>NUCLEOTIDE SEQUENCE [LARGE SCALE GENOMIC DNA]</scope>
    <source>
        <strain evidence="7">DSM 22385</strain>
    </source>
</reference>
<gene>
    <name evidence="6" type="ORF">SAMN05661099_3319</name>
</gene>
<dbReference type="InterPro" id="IPR029055">
    <property type="entry name" value="Ntn_hydrolases_N"/>
</dbReference>
<keyword evidence="3" id="KW-0865">Zymogen</keyword>
<evidence type="ECO:0000313" key="6">
    <source>
        <dbReference type="EMBL" id="SKB89239.1"/>
    </source>
</evidence>
<comment type="cofactor">
    <cofactor evidence="5">
        <name>Ca(2+)</name>
        <dbReference type="ChEBI" id="CHEBI:29108"/>
    </cofactor>
    <text evidence="5">Binds 1 Ca(2+) ion per dimer.</text>
</comment>
<dbReference type="GO" id="GO:0017000">
    <property type="term" value="P:antibiotic biosynthetic process"/>
    <property type="evidence" value="ECO:0007669"/>
    <property type="project" value="InterPro"/>
</dbReference>
<feature type="binding site" evidence="5">
    <location>
        <position position="352"/>
    </location>
    <ligand>
        <name>Ca(2+)</name>
        <dbReference type="ChEBI" id="CHEBI:29108"/>
    </ligand>
</feature>
<dbReference type="Gene3D" id="1.10.439.10">
    <property type="entry name" value="Penicillin Amidohydrolase, domain 1"/>
    <property type="match status" value="1"/>
</dbReference>
<dbReference type="CDD" id="cd03747">
    <property type="entry name" value="Ntn_PGA_like"/>
    <property type="match status" value="1"/>
</dbReference>
<dbReference type="GO" id="GO:0016811">
    <property type="term" value="F:hydrolase activity, acting on carbon-nitrogen (but not peptide) bonds, in linear amides"/>
    <property type="evidence" value="ECO:0007669"/>
    <property type="project" value="InterPro"/>
</dbReference>
<evidence type="ECO:0000313" key="7">
    <source>
        <dbReference type="Proteomes" id="UP000189981"/>
    </source>
</evidence>
<dbReference type="Gene3D" id="2.30.120.10">
    <property type="match status" value="1"/>
</dbReference>
<dbReference type="AlphaFoldDB" id="A0A1T5EZE0"/>
<dbReference type="SUPFAM" id="SSF56235">
    <property type="entry name" value="N-terminal nucleophile aminohydrolases (Ntn hydrolases)"/>
    <property type="match status" value="1"/>
</dbReference>
<dbReference type="EMBL" id="FUYR01000005">
    <property type="protein sequence ID" value="SKB89239.1"/>
    <property type="molecule type" value="Genomic_DNA"/>
</dbReference>
<dbReference type="InterPro" id="IPR043146">
    <property type="entry name" value="Penicillin_amidase_N_B-knob"/>
</dbReference>
<dbReference type="InterPro" id="IPR043147">
    <property type="entry name" value="Penicillin_amidase_A-knob"/>
</dbReference>
<name>A0A1T5EZE0_9SPHI</name>
<evidence type="ECO:0000256" key="2">
    <source>
        <dbReference type="ARBA" id="ARBA00022801"/>
    </source>
</evidence>
<accession>A0A1T5EZE0</accession>
<evidence type="ECO:0000256" key="1">
    <source>
        <dbReference type="ARBA" id="ARBA00006586"/>
    </source>
</evidence>
<dbReference type="Proteomes" id="UP000189981">
    <property type="component" value="Unassembled WGS sequence"/>
</dbReference>
<feature type="active site" description="Nucleophile" evidence="4">
    <location>
        <position position="277"/>
    </location>
</feature>
<proteinExistence type="inferred from homology"/>
<dbReference type="PANTHER" id="PTHR34218:SF4">
    <property type="entry name" value="ACYL-HOMOSERINE LACTONE ACYLASE QUIP"/>
    <property type="match status" value="1"/>
</dbReference>
<feature type="binding site" evidence="5">
    <location>
        <position position="349"/>
    </location>
    <ligand>
        <name>Ca(2+)</name>
        <dbReference type="ChEBI" id="CHEBI:29108"/>
    </ligand>
</feature>
<dbReference type="InterPro" id="IPR002692">
    <property type="entry name" value="S45"/>
</dbReference>
<protein>
    <submittedName>
        <fullName evidence="6">Penicillin amidase</fullName>
    </submittedName>
</protein>
<keyword evidence="5" id="KW-0106">Calcium</keyword>
<dbReference type="GO" id="GO:0046872">
    <property type="term" value="F:metal ion binding"/>
    <property type="evidence" value="ECO:0007669"/>
    <property type="project" value="UniProtKB-KW"/>
</dbReference>
<sequence>MKIIKAVISSLIALTLVISLNSKFGDIPPLGKFMDPFRGFWKNAENSKLNAERDIKIDGLRGSVEIKFDERMVPHIFAENNYDLYFAQGYITAKDRLWQMDFQTRFASGRLSEVVGPKAIELDRYQRRMGMTYGAENMVKVMMKDPEIKETMEAYAAGINAYIHSLKPGDYPIEFKLLNYVPEDWTPLNSALLLKLMSATLAGGSNEFYMTNILNKYGPEITKDLFPDYPFREDPIIPNGTKWDFTPVAIPAAPELLSDKKISYQIKTHEIEEGIGSNNWAVSGAKTASGYPLLANDPHLDITLPSIWYQVQVVSPDVNAYGVSIPGAPGVIIGFNQTVAWGVTNVGADVLDWYNIKFKDSSKKEYWYNNKWNEVKTRVETIEVKGGKTIVDSVFYTHHGPIVYTSEQRPDNFSKINNIPTGHALRWVAHDGSNDVKTFYKLNRAKNYTDYREALTYYSAPAQNFVFASVENDIAITPNGYFPGKWKGQGKFLMDGSDPANDWHGRIEAAQNPTVKNPSRNFVSSANQSLTDQTYPYYINWEFAAYERAHRINKRLTVMTKANVDSMINLQNDNYSILAENILPTLVQLVDTEKLNASEREGFDIVSKWNMFFDADEIGASIFELWHKSLAKEIWEDDLGDPKIPMRYPSRDRNVQLLLNEPDSHWFDNVHTAQKETRTDAVNAAFRFTIDSLQRKYGPIDEAWNWGNIKHTNVPHLAKVAGFGSKFLKNGGSKSSVNAMSESNGPSWRMVVALGKDVKAYGVFPGGESGNPGSFYYDNMIDTWSEGKLNELLYLKSKEDKPKSIHASWTMSKK</sequence>
<comment type="similarity">
    <text evidence="1">Belongs to the peptidase S45 family.</text>
</comment>
<dbReference type="STRING" id="572036.SAMN05661099_3319"/>
<dbReference type="InterPro" id="IPR023343">
    <property type="entry name" value="Penicillin_amidase_dom1"/>
</dbReference>